<evidence type="ECO:0000313" key="1">
    <source>
        <dbReference type="EMBL" id="RAN64425.1"/>
    </source>
</evidence>
<dbReference type="InterPro" id="IPR019719">
    <property type="entry name" value="DUF2599"/>
</dbReference>
<evidence type="ECO:0008006" key="3">
    <source>
        <dbReference type="Google" id="ProtNLM"/>
    </source>
</evidence>
<accession>A0A328KT09</accession>
<comment type="caution">
    <text evidence="1">The sequence shown here is derived from an EMBL/GenBank/DDBJ whole genome shotgun (WGS) entry which is preliminary data.</text>
</comment>
<evidence type="ECO:0000313" key="2">
    <source>
        <dbReference type="Proteomes" id="UP000249099"/>
    </source>
</evidence>
<dbReference type="EMBL" id="NAQV01000006">
    <property type="protein sequence ID" value="RAN64425.1"/>
    <property type="molecule type" value="Genomic_DNA"/>
</dbReference>
<organism evidence="1 2">
    <name type="scientific">Dolosigranulum pigrum</name>
    <dbReference type="NCBI Taxonomy" id="29394"/>
    <lineage>
        <taxon>Bacteria</taxon>
        <taxon>Bacillati</taxon>
        <taxon>Bacillota</taxon>
        <taxon>Bacilli</taxon>
        <taxon>Lactobacillales</taxon>
        <taxon>Carnobacteriaceae</taxon>
        <taxon>Dolosigranulum</taxon>
    </lineage>
</organism>
<dbReference type="AlphaFoldDB" id="A0A328KT09"/>
<reference evidence="1 2" key="1">
    <citation type="submission" date="2017-03" db="EMBL/GenBank/DDBJ databases">
        <title>wgs assembly of Dolosigranulum pigrum KPL CDC strains.</title>
        <authorList>
            <person name="Brugger S.D."/>
            <person name="Pettigrew M."/>
            <person name="Kong Y."/>
            <person name="Lemon K.P."/>
        </authorList>
    </citation>
    <scope>NUCLEOTIDE SEQUENCE [LARGE SCALE GENOMIC DNA]</scope>
    <source>
        <strain evidence="1 2">KPL1931_CDC4294-98</strain>
    </source>
</reference>
<dbReference type="Pfam" id="PF10783">
    <property type="entry name" value="DUF2599"/>
    <property type="match status" value="1"/>
</dbReference>
<dbReference type="Proteomes" id="UP000249099">
    <property type="component" value="Unassembled WGS sequence"/>
</dbReference>
<protein>
    <recommendedName>
        <fullName evidence="3">DUF2599 domain-containing protein</fullName>
    </recommendedName>
</protein>
<sequence length="247" mass="27525">MLVMGFAVDDIETHAEEISDKVDISIDVGHNYSNCSSFDVGVEENYRVVDTSSSNEVNLDVLLEGINGISAELDGENVFSIYDSVNGYNSSLSLMLTYIDDNTGEVKQAQVHEPFIENQKISYTIDTSDVNGDLTIATARSVNSFSYYFQSSKWISRSGVISLSLYPKQSWVRTVVHGDNPNASASLKNDSWQTVLNNYSGHSNWRNTSSMRSQYMCHVNWAGYWKTPWNLEPHRTGTAIASNSCNP</sequence>
<name>A0A328KT09_9LACT</name>
<proteinExistence type="predicted"/>
<gene>
    <name evidence="1" type="ORF">B8A44_02265</name>
</gene>